<dbReference type="Pfam" id="PF00250">
    <property type="entry name" value="Forkhead"/>
    <property type="match status" value="1"/>
</dbReference>
<dbReference type="EMBL" id="OZ035842">
    <property type="protein sequence ID" value="CAL1594441.1"/>
    <property type="molecule type" value="Genomic_DNA"/>
</dbReference>
<comment type="subcellular location">
    <subcellularLocation>
        <location evidence="2">Nucleus</location>
    </subcellularLocation>
</comment>
<name>A0AAV2KZB3_KNICA</name>
<dbReference type="GO" id="GO:0000978">
    <property type="term" value="F:RNA polymerase II cis-regulatory region sequence-specific DNA binding"/>
    <property type="evidence" value="ECO:0007669"/>
    <property type="project" value="TreeGrafter"/>
</dbReference>
<dbReference type="GO" id="GO:0005634">
    <property type="term" value="C:nucleus"/>
    <property type="evidence" value="ECO:0007669"/>
    <property type="project" value="UniProtKB-SubCell"/>
</dbReference>
<dbReference type="PROSITE" id="PS50039">
    <property type="entry name" value="FORK_HEAD_3"/>
    <property type="match status" value="1"/>
</dbReference>
<keyword evidence="6" id="KW-1185">Reference proteome</keyword>
<accession>A0AAV2KZB3</accession>
<evidence type="ECO:0000313" key="6">
    <source>
        <dbReference type="Proteomes" id="UP001497482"/>
    </source>
</evidence>
<dbReference type="InterPro" id="IPR001766">
    <property type="entry name" value="Fork_head_dom"/>
</dbReference>
<organism evidence="5 6">
    <name type="scientific">Knipowitschia caucasica</name>
    <name type="common">Caucasian dwarf goby</name>
    <name type="synonym">Pomatoschistus caucasicus</name>
    <dbReference type="NCBI Taxonomy" id="637954"/>
    <lineage>
        <taxon>Eukaryota</taxon>
        <taxon>Metazoa</taxon>
        <taxon>Chordata</taxon>
        <taxon>Craniata</taxon>
        <taxon>Vertebrata</taxon>
        <taxon>Euteleostomi</taxon>
        <taxon>Actinopterygii</taxon>
        <taxon>Neopterygii</taxon>
        <taxon>Teleostei</taxon>
        <taxon>Neoteleostei</taxon>
        <taxon>Acanthomorphata</taxon>
        <taxon>Gobiaria</taxon>
        <taxon>Gobiiformes</taxon>
        <taxon>Gobioidei</taxon>
        <taxon>Gobiidae</taxon>
        <taxon>Gobiinae</taxon>
        <taxon>Knipowitschia</taxon>
    </lineage>
</organism>
<evidence type="ECO:0000259" key="4">
    <source>
        <dbReference type="PROSITE" id="PS50039"/>
    </source>
</evidence>
<dbReference type="GO" id="GO:0001227">
    <property type="term" value="F:DNA-binding transcription repressor activity, RNA polymerase II-specific"/>
    <property type="evidence" value="ECO:0007669"/>
    <property type="project" value="TreeGrafter"/>
</dbReference>
<feature type="region of interest" description="Disordered" evidence="3">
    <location>
        <begin position="83"/>
        <end position="120"/>
    </location>
</feature>
<keyword evidence="2" id="KW-0539">Nucleus</keyword>
<dbReference type="Proteomes" id="UP001497482">
    <property type="component" value="Chromosome 20"/>
</dbReference>
<dbReference type="PANTHER" id="PTHR45796:SF7">
    <property type="entry name" value="FORKHEAD BOX PROTEIN P4"/>
    <property type="match status" value="1"/>
</dbReference>
<dbReference type="AlphaFoldDB" id="A0AAV2KZB3"/>
<feature type="DNA-binding region" description="Fork-head" evidence="2">
    <location>
        <begin position="1"/>
        <end position="30"/>
    </location>
</feature>
<evidence type="ECO:0000313" key="5">
    <source>
        <dbReference type="EMBL" id="CAL1594441.1"/>
    </source>
</evidence>
<evidence type="ECO:0000256" key="3">
    <source>
        <dbReference type="SAM" id="MobiDB-lite"/>
    </source>
</evidence>
<evidence type="ECO:0000256" key="1">
    <source>
        <dbReference type="ARBA" id="ARBA00023125"/>
    </source>
</evidence>
<keyword evidence="1 2" id="KW-0238">DNA-binding</keyword>
<reference evidence="5 6" key="1">
    <citation type="submission" date="2024-04" db="EMBL/GenBank/DDBJ databases">
        <authorList>
            <person name="Waldvogel A.-M."/>
            <person name="Schoenle A."/>
        </authorList>
    </citation>
    <scope>NUCLEOTIDE SEQUENCE [LARGE SCALE GENOMIC DNA]</scope>
</reference>
<sequence>MNAVRHNLSLHKCFVRVENVKGAVWTVDESEYQRRRSQKITGTSSVSRSALGTPLSSSLQSALAEVARLKTGFLKRNKRNVTEKTGLEKTAHVQQSLSEHTPLLSEKHRSTTEMDSFELD</sequence>
<dbReference type="Gene3D" id="1.10.10.10">
    <property type="entry name" value="Winged helix-like DNA-binding domain superfamily/Winged helix DNA-binding domain"/>
    <property type="match status" value="1"/>
</dbReference>
<dbReference type="InterPro" id="IPR036390">
    <property type="entry name" value="WH_DNA-bd_sf"/>
</dbReference>
<evidence type="ECO:0000256" key="2">
    <source>
        <dbReference type="PROSITE-ProRule" id="PRU00089"/>
    </source>
</evidence>
<dbReference type="SUPFAM" id="SSF46785">
    <property type="entry name" value="Winged helix' DNA-binding domain"/>
    <property type="match status" value="1"/>
</dbReference>
<dbReference type="InterPro" id="IPR036388">
    <property type="entry name" value="WH-like_DNA-bd_sf"/>
</dbReference>
<gene>
    <name evidence="5" type="ORF">KC01_LOCUS23405</name>
</gene>
<protein>
    <recommendedName>
        <fullName evidence="4">Fork-head domain-containing protein</fullName>
    </recommendedName>
</protein>
<dbReference type="InterPro" id="IPR050998">
    <property type="entry name" value="FOXP"/>
</dbReference>
<feature type="domain" description="Fork-head" evidence="4">
    <location>
        <begin position="1"/>
        <end position="30"/>
    </location>
</feature>
<proteinExistence type="predicted"/>
<dbReference type="PANTHER" id="PTHR45796">
    <property type="entry name" value="FORKHEAD BOX P, ISOFORM C"/>
    <property type="match status" value="1"/>
</dbReference>